<evidence type="ECO:0000313" key="4">
    <source>
        <dbReference type="Proteomes" id="UP001054252"/>
    </source>
</evidence>
<organism evidence="3 4">
    <name type="scientific">Rubroshorea leprosula</name>
    <dbReference type="NCBI Taxonomy" id="152421"/>
    <lineage>
        <taxon>Eukaryota</taxon>
        <taxon>Viridiplantae</taxon>
        <taxon>Streptophyta</taxon>
        <taxon>Embryophyta</taxon>
        <taxon>Tracheophyta</taxon>
        <taxon>Spermatophyta</taxon>
        <taxon>Magnoliopsida</taxon>
        <taxon>eudicotyledons</taxon>
        <taxon>Gunneridae</taxon>
        <taxon>Pentapetalae</taxon>
        <taxon>rosids</taxon>
        <taxon>malvids</taxon>
        <taxon>Malvales</taxon>
        <taxon>Dipterocarpaceae</taxon>
        <taxon>Rubroshorea</taxon>
    </lineage>
</organism>
<comment type="caution">
    <text evidence="3">The sequence shown here is derived from an EMBL/GenBank/DDBJ whole genome shotgun (WGS) entry which is preliminary data.</text>
</comment>
<dbReference type="Pfam" id="PF01535">
    <property type="entry name" value="PPR"/>
    <property type="match status" value="1"/>
</dbReference>
<proteinExistence type="inferred from homology"/>
<dbReference type="GO" id="GO:0003729">
    <property type="term" value="F:mRNA binding"/>
    <property type="evidence" value="ECO:0007669"/>
    <property type="project" value="TreeGrafter"/>
</dbReference>
<dbReference type="InterPro" id="IPR011990">
    <property type="entry name" value="TPR-like_helical_dom_sf"/>
</dbReference>
<dbReference type="PANTHER" id="PTHR47938:SF35">
    <property type="entry name" value="PENTATRICOPEPTIDE REPEAT-CONTAINING PROTEIN 4, MITOCHONDRIAL-RELATED"/>
    <property type="match status" value="1"/>
</dbReference>
<comment type="similarity">
    <text evidence="1">Belongs to the PPR family. P subfamily.</text>
</comment>
<dbReference type="EMBL" id="BPVZ01000161">
    <property type="protein sequence ID" value="GKV42710.1"/>
    <property type="molecule type" value="Genomic_DNA"/>
</dbReference>
<keyword evidence="4" id="KW-1185">Reference proteome</keyword>
<name>A0AAV5LYU9_9ROSI</name>
<dbReference type="PANTHER" id="PTHR47938">
    <property type="entry name" value="RESPIRATORY COMPLEX I CHAPERONE (CIA84), PUTATIVE (AFU_ORTHOLOGUE AFUA_2G06020)-RELATED"/>
    <property type="match status" value="1"/>
</dbReference>
<protein>
    <recommendedName>
        <fullName evidence="5">Pentatricopeptide repeat-containing protein</fullName>
    </recommendedName>
</protein>
<evidence type="ECO:0000256" key="1">
    <source>
        <dbReference type="ARBA" id="ARBA00007626"/>
    </source>
</evidence>
<dbReference type="Proteomes" id="UP001054252">
    <property type="component" value="Unassembled WGS sequence"/>
</dbReference>
<reference evidence="3 4" key="1">
    <citation type="journal article" date="2021" name="Commun. Biol.">
        <title>The genome of Shorea leprosula (Dipterocarpaceae) highlights the ecological relevance of drought in aseasonal tropical rainforests.</title>
        <authorList>
            <person name="Ng K.K.S."/>
            <person name="Kobayashi M.J."/>
            <person name="Fawcett J.A."/>
            <person name="Hatakeyama M."/>
            <person name="Paape T."/>
            <person name="Ng C.H."/>
            <person name="Ang C.C."/>
            <person name="Tnah L.H."/>
            <person name="Lee C.T."/>
            <person name="Nishiyama T."/>
            <person name="Sese J."/>
            <person name="O'Brien M.J."/>
            <person name="Copetti D."/>
            <person name="Mohd Noor M.I."/>
            <person name="Ong R.C."/>
            <person name="Putra M."/>
            <person name="Sireger I.Z."/>
            <person name="Indrioko S."/>
            <person name="Kosugi Y."/>
            <person name="Izuno A."/>
            <person name="Isagi Y."/>
            <person name="Lee S.L."/>
            <person name="Shimizu K.K."/>
        </authorList>
    </citation>
    <scope>NUCLEOTIDE SEQUENCE [LARGE SCALE GENOMIC DNA]</scope>
    <source>
        <strain evidence="3">214</strain>
    </source>
</reference>
<sequence length="128" mass="14783">MRKVMRRLVKATRYSDAIAAFREREKFGVSRDGEAIAVLMAALVKGNALDSVDHAYQVFIEFKELIPLTSICFDILMLADRLNDARQIFEDMERQNIKPKLWAYNAMISSACAHSREEESLKWLQKVE</sequence>
<dbReference type="Gene3D" id="1.25.40.10">
    <property type="entry name" value="Tetratricopeptide repeat domain"/>
    <property type="match status" value="1"/>
</dbReference>
<evidence type="ECO:0008006" key="5">
    <source>
        <dbReference type="Google" id="ProtNLM"/>
    </source>
</evidence>
<accession>A0AAV5LYU9</accession>
<dbReference type="InterPro" id="IPR002885">
    <property type="entry name" value="PPR_rpt"/>
</dbReference>
<evidence type="ECO:0000313" key="3">
    <source>
        <dbReference type="EMBL" id="GKV42710.1"/>
    </source>
</evidence>
<gene>
    <name evidence="3" type="ORF">SLEP1_g50089</name>
</gene>
<dbReference type="AlphaFoldDB" id="A0AAV5LYU9"/>
<keyword evidence="2" id="KW-0677">Repeat</keyword>
<evidence type="ECO:0000256" key="2">
    <source>
        <dbReference type="ARBA" id="ARBA00022737"/>
    </source>
</evidence>